<comment type="subcellular location">
    <subcellularLocation>
        <location evidence="1">Nucleus</location>
    </subcellularLocation>
</comment>
<gene>
    <name evidence="14" type="primary">Znf250_0</name>
    <name evidence="14" type="ORF">PICGYM_R00013</name>
</gene>
<evidence type="ECO:0000256" key="3">
    <source>
        <dbReference type="ARBA" id="ARBA00022723"/>
    </source>
</evidence>
<dbReference type="InterPro" id="IPR013087">
    <property type="entry name" value="Znf_C2H2_type"/>
</dbReference>
<dbReference type="Proteomes" id="UP000631391">
    <property type="component" value="Unassembled WGS sequence"/>
</dbReference>
<evidence type="ECO:0000256" key="1">
    <source>
        <dbReference type="ARBA" id="ARBA00004123"/>
    </source>
</evidence>
<keyword evidence="7" id="KW-0805">Transcription regulation</keyword>
<keyword evidence="10" id="KW-0539">Nucleus</keyword>
<evidence type="ECO:0000256" key="9">
    <source>
        <dbReference type="ARBA" id="ARBA00023163"/>
    </source>
</evidence>
<proteinExistence type="inferred from homology"/>
<organism evidence="14 15">
    <name type="scientific">Picathartes gymnocephalus</name>
    <name type="common">White-necked rockfowl</name>
    <dbReference type="NCBI Taxonomy" id="175131"/>
    <lineage>
        <taxon>Eukaryota</taxon>
        <taxon>Metazoa</taxon>
        <taxon>Chordata</taxon>
        <taxon>Craniata</taxon>
        <taxon>Vertebrata</taxon>
        <taxon>Euteleostomi</taxon>
        <taxon>Archelosauria</taxon>
        <taxon>Archosauria</taxon>
        <taxon>Dinosauria</taxon>
        <taxon>Saurischia</taxon>
        <taxon>Theropoda</taxon>
        <taxon>Coelurosauria</taxon>
        <taxon>Aves</taxon>
        <taxon>Neognathae</taxon>
        <taxon>Neoaves</taxon>
        <taxon>Telluraves</taxon>
        <taxon>Australaves</taxon>
        <taxon>Passeriformes</taxon>
        <taxon>Picathartidae</taxon>
        <taxon>Picathartes</taxon>
    </lineage>
</organism>
<evidence type="ECO:0000256" key="11">
    <source>
        <dbReference type="PROSITE-ProRule" id="PRU00042"/>
    </source>
</evidence>
<dbReference type="SUPFAM" id="SSF57667">
    <property type="entry name" value="beta-beta-alpha zinc fingers"/>
    <property type="match status" value="1"/>
</dbReference>
<comment type="caution">
    <text evidence="14">The sequence shown here is derived from an EMBL/GenBank/DDBJ whole genome shotgun (WGS) entry which is preliminary data.</text>
</comment>
<accession>A0A851AZ04</accession>
<feature type="non-terminal residue" evidence="14">
    <location>
        <position position="52"/>
    </location>
</feature>
<keyword evidence="8" id="KW-0238">DNA-binding</keyword>
<keyword evidence="6" id="KW-0862">Zinc</keyword>
<dbReference type="Gene3D" id="3.30.160.60">
    <property type="entry name" value="Classic Zinc Finger"/>
    <property type="match status" value="1"/>
</dbReference>
<evidence type="ECO:0000256" key="7">
    <source>
        <dbReference type="ARBA" id="ARBA00023015"/>
    </source>
</evidence>
<feature type="domain" description="C2H2-type" evidence="13">
    <location>
        <begin position="25"/>
        <end position="52"/>
    </location>
</feature>
<dbReference type="FunFam" id="3.30.160.60:FF:000136">
    <property type="entry name" value="GLI family zinc finger 4"/>
    <property type="match status" value="1"/>
</dbReference>
<comment type="similarity">
    <text evidence="2">Belongs to the krueppel C2H2-type zinc-finger protein family.</text>
</comment>
<dbReference type="EMBL" id="WEKY01016263">
    <property type="protein sequence ID" value="NWI38679.1"/>
    <property type="molecule type" value="Genomic_DNA"/>
</dbReference>
<evidence type="ECO:0000256" key="2">
    <source>
        <dbReference type="ARBA" id="ARBA00006991"/>
    </source>
</evidence>
<dbReference type="InterPro" id="IPR036236">
    <property type="entry name" value="Znf_C2H2_sf"/>
</dbReference>
<feature type="region of interest" description="Disordered" evidence="12">
    <location>
        <begin position="1"/>
        <end position="26"/>
    </location>
</feature>
<keyword evidence="9" id="KW-0804">Transcription</keyword>
<dbReference type="GO" id="GO:0008270">
    <property type="term" value="F:zinc ion binding"/>
    <property type="evidence" value="ECO:0007669"/>
    <property type="project" value="UniProtKB-KW"/>
</dbReference>
<dbReference type="OrthoDB" id="9194105at2759"/>
<evidence type="ECO:0000256" key="6">
    <source>
        <dbReference type="ARBA" id="ARBA00022833"/>
    </source>
</evidence>
<keyword evidence="4" id="KW-0677">Repeat</keyword>
<evidence type="ECO:0000256" key="5">
    <source>
        <dbReference type="ARBA" id="ARBA00022771"/>
    </source>
</evidence>
<evidence type="ECO:0000256" key="10">
    <source>
        <dbReference type="ARBA" id="ARBA00023242"/>
    </source>
</evidence>
<dbReference type="GO" id="GO:0005634">
    <property type="term" value="C:nucleus"/>
    <property type="evidence" value="ECO:0007669"/>
    <property type="project" value="UniProtKB-SubCell"/>
</dbReference>
<feature type="non-terminal residue" evidence="14">
    <location>
        <position position="1"/>
    </location>
</feature>
<evidence type="ECO:0000259" key="13">
    <source>
        <dbReference type="PROSITE" id="PS50157"/>
    </source>
</evidence>
<keyword evidence="5 11" id="KW-0863">Zinc-finger</keyword>
<evidence type="ECO:0000313" key="14">
    <source>
        <dbReference type="EMBL" id="NWI38679.1"/>
    </source>
</evidence>
<evidence type="ECO:0000256" key="12">
    <source>
        <dbReference type="SAM" id="MobiDB-lite"/>
    </source>
</evidence>
<dbReference type="AlphaFoldDB" id="A0A851AZ04"/>
<feature type="compositionally biased region" description="Basic and acidic residues" evidence="12">
    <location>
        <begin position="13"/>
        <end position="26"/>
    </location>
</feature>
<evidence type="ECO:0000313" key="15">
    <source>
        <dbReference type="Proteomes" id="UP000631391"/>
    </source>
</evidence>
<protein>
    <submittedName>
        <fullName evidence="14">ZN250 protein</fullName>
    </submittedName>
</protein>
<keyword evidence="15" id="KW-1185">Reference proteome</keyword>
<dbReference type="PROSITE" id="PS50157">
    <property type="entry name" value="ZINC_FINGER_C2H2_2"/>
    <property type="match status" value="1"/>
</dbReference>
<sequence length="52" mass="5954">CREGGRRSNRSSDLGEKPQGGEKPHECLEFGKGFRYSCKLIQHQRIHTGERP</sequence>
<keyword evidence="3" id="KW-0479">Metal-binding</keyword>
<dbReference type="GO" id="GO:0003677">
    <property type="term" value="F:DNA binding"/>
    <property type="evidence" value="ECO:0007669"/>
    <property type="project" value="UniProtKB-KW"/>
</dbReference>
<name>A0A851AZ04_PICGY</name>
<reference evidence="14" key="1">
    <citation type="submission" date="2019-10" db="EMBL/GenBank/DDBJ databases">
        <title>Bird 10,000 Genomes (B10K) Project - Family phase.</title>
        <authorList>
            <person name="Zhang G."/>
        </authorList>
    </citation>
    <scope>NUCLEOTIDE SEQUENCE</scope>
    <source>
        <strain evidence="14">B10K-DU-012-30</strain>
        <tissue evidence="14">Muscle</tissue>
    </source>
</reference>
<evidence type="ECO:0000256" key="8">
    <source>
        <dbReference type="ARBA" id="ARBA00023125"/>
    </source>
</evidence>
<evidence type="ECO:0000256" key="4">
    <source>
        <dbReference type="ARBA" id="ARBA00022737"/>
    </source>
</evidence>